<dbReference type="STRING" id="32024.GCA_000788295_00569"/>
<dbReference type="GO" id="GO:0019898">
    <property type="term" value="C:extrinsic component of membrane"/>
    <property type="evidence" value="ECO:0007669"/>
    <property type="project" value="InterPro"/>
</dbReference>
<dbReference type="InterPro" id="IPR058625">
    <property type="entry name" value="MdtA-like_BSH"/>
</dbReference>
<keyword evidence="4 5" id="KW-0175">Coiled coil</keyword>
<dbReference type="Gene3D" id="2.40.50.100">
    <property type="match status" value="1"/>
</dbReference>
<dbReference type="GO" id="GO:1990281">
    <property type="term" value="C:efflux pump complex"/>
    <property type="evidence" value="ECO:0007669"/>
    <property type="project" value="TreeGrafter"/>
</dbReference>
<reference evidence="8 9" key="1">
    <citation type="submission" date="2018-06" db="EMBL/GenBank/DDBJ databases">
        <authorList>
            <consortium name="Pathogen Informatics"/>
            <person name="Doyle S."/>
        </authorList>
    </citation>
    <scope>NUCLEOTIDE SEQUENCE [LARGE SCALE GENOMIC DNA]</scope>
    <source>
        <strain evidence="8 9">NCTC12475</strain>
    </source>
</reference>
<comment type="similarity">
    <text evidence="2">Belongs to the membrane fusion protein (MFP) (TC 8.A.1) family.</text>
</comment>
<keyword evidence="9" id="KW-1185">Reference proteome</keyword>
<dbReference type="GO" id="GO:0030313">
    <property type="term" value="C:cell envelope"/>
    <property type="evidence" value="ECO:0007669"/>
    <property type="project" value="UniProtKB-SubCell"/>
</dbReference>
<dbReference type="GO" id="GO:1990961">
    <property type="term" value="P:xenobiotic detoxification by transmembrane export across the plasma membrane"/>
    <property type="evidence" value="ECO:0007669"/>
    <property type="project" value="InterPro"/>
</dbReference>
<evidence type="ECO:0000259" key="6">
    <source>
        <dbReference type="Pfam" id="PF25917"/>
    </source>
</evidence>
<dbReference type="Proteomes" id="UP000254920">
    <property type="component" value="Unassembled WGS sequence"/>
</dbReference>
<dbReference type="InterPro" id="IPR006143">
    <property type="entry name" value="RND_pump_MFP"/>
</dbReference>
<dbReference type="Gene3D" id="2.40.30.170">
    <property type="match status" value="1"/>
</dbReference>
<feature type="domain" description="Multidrug resistance protein MdtA-like barrel-sandwich hybrid" evidence="6">
    <location>
        <begin position="59"/>
        <end position="212"/>
    </location>
</feature>
<keyword evidence="3" id="KW-0813">Transport</keyword>
<feature type="domain" description="Multidrug resistance protein MdtA-like C-terminal permuted SH3" evidence="7">
    <location>
        <begin position="320"/>
        <end position="379"/>
    </location>
</feature>
<comment type="subcellular location">
    <subcellularLocation>
        <location evidence="1">Cell envelope</location>
    </subcellularLocation>
</comment>
<accession>A0A381DHT7</accession>
<dbReference type="Pfam" id="PF25917">
    <property type="entry name" value="BSH_RND"/>
    <property type="match status" value="1"/>
</dbReference>
<dbReference type="Gene3D" id="6.10.140.1990">
    <property type="match status" value="1"/>
</dbReference>
<dbReference type="GO" id="GO:0015562">
    <property type="term" value="F:efflux transmembrane transporter activity"/>
    <property type="evidence" value="ECO:0007669"/>
    <property type="project" value="TreeGrafter"/>
</dbReference>
<evidence type="ECO:0000313" key="9">
    <source>
        <dbReference type="Proteomes" id="UP000254920"/>
    </source>
</evidence>
<dbReference type="AlphaFoldDB" id="A0A381DHT7"/>
<proteinExistence type="inferred from homology"/>
<protein>
    <submittedName>
        <fullName evidence="8">Macrolide-specific efflux protein MacA</fullName>
    </submittedName>
</protein>
<feature type="coiled-coil region" evidence="5">
    <location>
        <begin position="99"/>
        <end position="164"/>
    </location>
</feature>
<dbReference type="InterPro" id="IPR030190">
    <property type="entry name" value="MacA_alpha-hairpin_sf"/>
</dbReference>
<dbReference type="Gene3D" id="2.40.420.20">
    <property type="match status" value="1"/>
</dbReference>
<gene>
    <name evidence="8" type="primary">macA</name>
    <name evidence="8" type="ORF">NCTC12475_00449</name>
</gene>
<dbReference type="Pfam" id="PF25967">
    <property type="entry name" value="RND-MFP_C"/>
    <property type="match status" value="1"/>
</dbReference>
<dbReference type="RefSeq" id="WP_115636340.1">
    <property type="nucleotide sequence ID" value="NZ_CP043427.1"/>
</dbReference>
<sequence>MKKTIKYIILFAILIAVGYGIYAKFIKKEEKIEFITTNVKRGDIVKSVEATGKIYPKDSVDLGAQVSGQIKKLYVEIGDIVKKGDMIAEIDDIKQKNKIDDLKASLNIYKAKLNSANIAKEVAENKYKRELDLYKANATSKENLEKTKDELSLAKASLTEIQEQIKQTEISLYTAQTDLGYTKIVSSLDGVVISIPVKEGQTVNAAQTTPTIAKIADLNTLEVRVEVPEGDINSVKIGQKVKFGTLGDINLDYNATISSIDPADKTYSDENSDIKGSSASVNSSNAAVYYYAKYYIENDNNYFKIGMTIENSIIINNAKNVLMVPSITIKNDENSHFVLLKDEQNDVKKVGVEVGLSDGINTQIISGLKEGDEVITNKLSAKELENLIENRKMRIR</sequence>
<dbReference type="PANTHER" id="PTHR30469">
    <property type="entry name" value="MULTIDRUG RESISTANCE PROTEIN MDTA"/>
    <property type="match status" value="1"/>
</dbReference>
<evidence type="ECO:0000256" key="1">
    <source>
        <dbReference type="ARBA" id="ARBA00004196"/>
    </source>
</evidence>
<evidence type="ECO:0000256" key="4">
    <source>
        <dbReference type="ARBA" id="ARBA00023054"/>
    </source>
</evidence>
<dbReference type="InterPro" id="IPR058627">
    <property type="entry name" value="MdtA-like_C"/>
</dbReference>
<dbReference type="SUPFAM" id="SSF111369">
    <property type="entry name" value="HlyD-like secretion proteins"/>
    <property type="match status" value="1"/>
</dbReference>
<evidence type="ECO:0000256" key="2">
    <source>
        <dbReference type="ARBA" id="ARBA00009477"/>
    </source>
</evidence>
<dbReference type="PANTHER" id="PTHR30469:SF33">
    <property type="entry name" value="SLR1207 PROTEIN"/>
    <property type="match status" value="1"/>
</dbReference>
<dbReference type="NCBIfam" id="TIGR01730">
    <property type="entry name" value="RND_mfp"/>
    <property type="match status" value="1"/>
</dbReference>
<evidence type="ECO:0000256" key="5">
    <source>
        <dbReference type="SAM" id="Coils"/>
    </source>
</evidence>
<dbReference type="EMBL" id="UFVD01000001">
    <property type="protein sequence ID" value="SUX10263.1"/>
    <property type="molecule type" value="Genomic_DNA"/>
</dbReference>
<dbReference type="GeneID" id="93091580"/>
<organism evidence="8 9">
    <name type="scientific">Campylobacter sputorum subsp. sputorum</name>
    <dbReference type="NCBI Taxonomy" id="32024"/>
    <lineage>
        <taxon>Bacteria</taxon>
        <taxon>Pseudomonadati</taxon>
        <taxon>Campylobacterota</taxon>
        <taxon>Epsilonproteobacteria</taxon>
        <taxon>Campylobacterales</taxon>
        <taxon>Campylobacteraceae</taxon>
        <taxon>Campylobacter</taxon>
    </lineage>
</organism>
<name>A0A381DHT7_9BACT</name>
<evidence type="ECO:0000313" key="8">
    <source>
        <dbReference type="EMBL" id="SUX10263.1"/>
    </source>
</evidence>
<evidence type="ECO:0000256" key="3">
    <source>
        <dbReference type="ARBA" id="ARBA00022448"/>
    </source>
</evidence>
<dbReference type="GO" id="GO:1990195">
    <property type="term" value="C:macrolide transmembrane transporter complex"/>
    <property type="evidence" value="ECO:0007669"/>
    <property type="project" value="InterPro"/>
</dbReference>
<evidence type="ECO:0000259" key="7">
    <source>
        <dbReference type="Pfam" id="PF25967"/>
    </source>
</evidence>